<feature type="domain" description="PLD phosphodiesterase" evidence="1">
    <location>
        <begin position="405"/>
        <end position="432"/>
    </location>
</feature>
<dbReference type="SMART" id="SM00155">
    <property type="entry name" value="PLDc"/>
    <property type="match status" value="2"/>
</dbReference>
<dbReference type="STRING" id="1802126.A3B25_03130"/>
<dbReference type="PANTHER" id="PTHR21248">
    <property type="entry name" value="CARDIOLIPIN SYNTHASE"/>
    <property type="match status" value="1"/>
</dbReference>
<dbReference type="Gene3D" id="3.30.870.10">
    <property type="entry name" value="Endonuclease Chain A"/>
    <property type="match status" value="2"/>
</dbReference>
<reference evidence="2 3" key="1">
    <citation type="journal article" date="2016" name="Nat. Commun.">
        <title>Thousands of microbial genomes shed light on interconnected biogeochemical processes in an aquifer system.</title>
        <authorList>
            <person name="Anantharaman K."/>
            <person name="Brown C.T."/>
            <person name="Hug L.A."/>
            <person name="Sharon I."/>
            <person name="Castelle C.J."/>
            <person name="Probst A.J."/>
            <person name="Thomas B.C."/>
            <person name="Singh A."/>
            <person name="Wilkins M.J."/>
            <person name="Karaoz U."/>
            <person name="Brodie E.L."/>
            <person name="Williams K.H."/>
            <person name="Hubbard S.S."/>
            <person name="Banfield J.F."/>
        </authorList>
    </citation>
    <scope>NUCLEOTIDE SEQUENCE [LARGE SCALE GENOMIC DNA]</scope>
</reference>
<gene>
    <name evidence="2" type="ORF">A3B25_03130</name>
</gene>
<evidence type="ECO:0000313" key="3">
    <source>
        <dbReference type="Proteomes" id="UP000179106"/>
    </source>
</evidence>
<evidence type="ECO:0000259" key="1">
    <source>
        <dbReference type="PROSITE" id="PS50035"/>
    </source>
</evidence>
<dbReference type="SUPFAM" id="SSF56024">
    <property type="entry name" value="Phospholipase D/nuclease"/>
    <property type="match status" value="2"/>
</dbReference>
<organism evidence="2 3">
    <name type="scientific">Candidatus Ryanbacteria bacterium RIFCSPLOWO2_01_FULL_48_26</name>
    <dbReference type="NCBI Taxonomy" id="1802126"/>
    <lineage>
        <taxon>Bacteria</taxon>
        <taxon>Candidatus Ryaniibacteriota</taxon>
    </lineage>
</organism>
<dbReference type="PROSITE" id="PS50035">
    <property type="entry name" value="PLD"/>
    <property type="match status" value="2"/>
</dbReference>
<dbReference type="InterPro" id="IPR025202">
    <property type="entry name" value="PLD-like_dom"/>
</dbReference>
<proteinExistence type="predicted"/>
<dbReference type="Proteomes" id="UP000179106">
    <property type="component" value="Unassembled WGS sequence"/>
</dbReference>
<evidence type="ECO:0000313" key="2">
    <source>
        <dbReference type="EMBL" id="OGZ54696.1"/>
    </source>
</evidence>
<name>A0A1G2GWW5_9BACT</name>
<feature type="domain" description="PLD phosphodiesterase" evidence="1">
    <location>
        <begin position="240"/>
        <end position="267"/>
    </location>
</feature>
<dbReference type="GO" id="GO:0030572">
    <property type="term" value="F:phosphatidyltransferase activity"/>
    <property type="evidence" value="ECO:0007669"/>
    <property type="project" value="UniProtKB-ARBA"/>
</dbReference>
<dbReference type="GO" id="GO:0032049">
    <property type="term" value="P:cardiolipin biosynthetic process"/>
    <property type="evidence" value="ECO:0007669"/>
    <property type="project" value="UniProtKB-ARBA"/>
</dbReference>
<dbReference type="CDD" id="cd09110">
    <property type="entry name" value="PLDc_CLS_1"/>
    <property type="match status" value="1"/>
</dbReference>
<dbReference type="InterPro" id="IPR001736">
    <property type="entry name" value="PLipase_D/transphosphatidylase"/>
</dbReference>
<accession>A0A1G2GWW5</accession>
<dbReference type="Pfam" id="PF13091">
    <property type="entry name" value="PLDc_2"/>
    <property type="match status" value="2"/>
</dbReference>
<sequence>MPNETVISGNKELFDKVRALNLPAGEYALFGSAPLGVRNLKECRDVDVIVSSRVFEGFQGMPGWEVKVTDFGSEYMSFGQIELWKNWYPGAWNIEELIRDAETIAGLPFVRLERVLEWKKLLRREKDISDIATIEHFFGAWKFYLNPRDAWSAMLEDCAAATKTIYLESYIFAADEAGKRFTELFQKKVKEGVRVRILCDMVGSYGFFNSPYAKSLADQGIEIRFFNQINPWRVNKLFSWFRRDHRKIFIVDSRVGYMGGVNIGARMANWRDTHVRIEGLVVRDMCYGFERMWAATHEKRFLRLQKPYVAMPEFSFLTSSPRLRQRFIYRNMLKVIRGAKRYIYFSTPYFVPTLRLFQSLMAAAKRGVDVRILLPEKSDVRTVDIASGSYFTLALKSGVKIYRYQTSIFHVKTCVVDDEWATVGSANLDNVSLFFNYEANLVSRTKPFIKELKGHFMKDVESSRELHYDTWITRPLALKFLELATWPFHKIF</sequence>
<dbReference type="EMBL" id="MHNW01000003">
    <property type="protein sequence ID" value="OGZ54696.1"/>
    <property type="molecule type" value="Genomic_DNA"/>
</dbReference>
<protein>
    <recommendedName>
        <fullName evidence="1">PLD phosphodiesterase domain-containing protein</fullName>
    </recommendedName>
</protein>
<dbReference type="PANTHER" id="PTHR21248:SF22">
    <property type="entry name" value="PHOSPHOLIPASE D"/>
    <property type="match status" value="1"/>
</dbReference>
<comment type="caution">
    <text evidence="2">The sequence shown here is derived from an EMBL/GenBank/DDBJ whole genome shotgun (WGS) entry which is preliminary data.</text>
</comment>
<dbReference type="AlphaFoldDB" id="A0A1G2GWW5"/>
<dbReference type="CDD" id="cd09159">
    <property type="entry name" value="PLDc_ybhO_like_2"/>
    <property type="match status" value="1"/>
</dbReference>